<keyword evidence="3" id="KW-1185">Reference proteome</keyword>
<sequence length="134" mass="14917">MPFSFTSSISFSSSVTRNGKTEERRWAHKHETGPSGTTIRTASMRTGQPIYLERRDYDASGRPIPQGRDLRSGDTANANIDRRIEDVSEQEQSKILITNATGVTILLVMTALGMLQHAPLYPTKPYEPTTTYLA</sequence>
<reference evidence="2" key="1">
    <citation type="submission" date="2021-06" db="EMBL/GenBank/DDBJ databases">
        <title>Comparative genomics, transcriptomics and evolutionary studies reveal genomic signatures of adaptation to plant cell wall in hemibiotrophic fungi.</title>
        <authorList>
            <consortium name="DOE Joint Genome Institute"/>
            <person name="Baroncelli R."/>
            <person name="Diaz J.F."/>
            <person name="Benocci T."/>
            <person name="Peng M."/>
            <person name="Battaglia E."/>
            <person name="Haridas S."/>
            <person name="Andreopoulos W."/>
            <person name="Labutti K."/>
            <person name="Pangilinan J."/>
            <person name="Floch G.L."/>
            <person name="Makela M.R."/>
            <person name="Henrissat B."/>
            <person name="Grigoriev I.V."/>
            <person name="Crouch J.A."/>
            <person name="De Vries R.P."/>
            <person name="Sukno S.A."/>
            <person name="Thon M.R."/>
        </authorList>
    </citation>
    <scope>NUCLEOTIDE SEQUENCE</scope>
    <source>
        <strain evidence="2">MAFF235873</strain>
    </source>
</reference>
<evidence type="ECO:0000256" key="1">
    <source>
        <dbReference type="SAM" id="MobiDB-lite"/>
    </source>
</evidence>
<organism evidence="2 3">
    <name type="scientific">Colletotrichum zoysiae</name>
    <dbReference type="NCBI Taxonomy" id="1216348"/>
    <lineage>
        <taxon>Eukaryota</taxon>
        <taxon>Fungi</taxon>
        <taxon>Dikarya</taxon>
        <taxon>Ascomycota</taxon>
        <taxon>Pezizomycotina</taxon>
        <taxon>Sordariomycetes</taxon>
        <taxon>Hypocreomycetidae</taxon>
        <taxon>Glomerellales</taxon>
        <taxon>Glomerellaceae</taxon>
        <taxon>Colletotrichum</taxon>
        <taxon>Colletotrichum graminicola species complex</taxon>
    </lineage>
</organism>
<name>A0AAD9M2D2_9PEZI</name>
<feature type="compositionally biased region" description="Basic and acidic residues" evidence="1">
    <location>
        <begin position="19"/>
        <end position="32"/>
    </location>
</feature>
<protein>
    <submittedName>
        <fullName evidence="2">Uncharacterized protein</fullName>
    </submittedName>
</protein>
<evidence type="ECO:0000313" key="3">
    <source>
        <dbReference type="Proteomes" id="UP001232148"/>
    </source>
</evidence>
<feature type="compositionally biased region" description="Low complexity" evidence="1">
    <location>
        <begin position="1"/>
        <end position="14"/>
    </location>
</feature>
<proteinExistence type="predicted"/>
<gene>
    <name evidence="2" type="ORF">LX32DRAFT_695689</name>
</gene>
<dbReference type="EMBL" id="MU842917">
    <property type="protein sequence ID" value="KAK2026308.1"/>
    <property type="molecule type" value="Genomic_DNA"/>
</dbReference>
<feature type="region of interest" description="Disordered" evidence="1">
    <location>
        <begin position="57"/>
        <end position="76"/>
    </location>
</feature>
<dbReference type="Proteomes" id="UP001232148">
    <property type="component" value="Unassembled WGS sequence"/>
</dbReference>
<dbReference type="AlphaFoldDB" id="A0AAD9M2D2"/>
<evidence type="ECO:0000313" key="2">
    <source>
        <dbReference type="EMBL" id="KAK2026308.1"/>
    </source>
</evidence>
<comment type="caution">
    <text evidence="2">The sequence shown here is derived from an EMBL/GenBank/DDBJ whole genome shotgun (WGS) entry which is preliminary data.</text>
</comment>
<accession>A0AAD9M2D2</accession>
<feature type="region of interest" description="Disordered" evidence="1">
    <location>
        <begin position="1"/>
        <end position="42"/>
    </location>
</feature>